<dbReference type="AlphaFoldDB" id="A0A5K1K8A3"/>
<sequence>MATFSDGDDVAAMADHDPAGNMRIYLQGLLDNKEKQLQSAATLGHQLLAQRVELEERIKQMQELELDSSGSDDGLDVSVRDKYRELADAITAWDTENEQLTSVFGSKASGDPVAPQPLISNLHISWISPRTVSMHPPRGTRSLLGTSMNGPRAPLLVRRRRNRLVVPKTRRIVRTMLIALKPNSPCVM</sequence>
<name>A0A5K1K8A3_9APHY</name>
<accession>A0A5K1K8A3</accession>
<gene>
    <name evidence="1" type="primary">I1S219</name>
</gene>
<organism evidence="1">
    <name type="scientific">Ganoderma boninense</name>
    <dbReference type="NCBI Taxonomy" id="34458"/>
    <lineage>
        <taxon>Eukaryota</taxon>
        <taxon>Fungi</taxon>
        <taxon>Dikarya</taxon>
        <taxon>Basidiomycota</taxon>
        <taxon>Agaricomycotina</taxon>
        <taxon>Agaricomycetes</taxon>
        <taxon>Polyporales</taxon>
        <taxon>Polyporaceae</taxon>
        <taxon>Ganoderma</taxon>
    </lineage>
</organism>
<reference evidence="1" key="1">
    <citation type="submission" date="2019-10" db="EMBL/GenBank/DDBJ databases">
        <authorList>
            <person name="Nor Muhammad N."/>
        </authorList>
    </citation>
    <scope>NUCLEOTIDE SEQUENCE</scope>
</reference>
<proteinExistence type="predicted"/>
<protein>
    <submittedName>
        <fullName evidence="1">H15 domain-containing protein</fullName>
    </submittedName>
</protein>
<evidence type="ECO:0000313" key="1">
    <source>
        <dbReference type="EMBL" id="VWP02531.1"/>
    </source>
</evidence>
<dbReference type="EMBL" id="LR730292">
    <property type="protein sequence ID" value="VWP02531.1"/>
    <property type="molecule type" value="Genomic_DNA"/>
</dbReference>